<keyword evidence="1" id="KW-0732">Signal</keyword>
<evidence type="ECO:0000313" key="4">
    <source>
        <dbReference type="Proteomes" id="UP001597180"/>
    </source>
</evidence>
<dbReference type="Proteomes" id="UP001597180">
    <property type="component" value="Unassembled WGS sequence"/>
</dbReference>
<organism evidence="3 4">
    <name type="scientific">Paenibacillus vulneris</name>
    <dbReference type="NCBI Taxonomy" id="1133364"/>
    <lineage>
        <taxon>Bacteria</taxon>
        <taxon>Bacillati</taxon>
        <taxon>Bacillota</taxon>
        <taxon>Bacilli</taxon>
        <taxon>Bacillales</taxon>
        <taxon>Paenibacillaceae</taxon>
        <taxon>Paenibacillus</taxon>
    </lineage>
</organism>
<dbReference type="Pfam" id="PF20091">
    <property type="entry name" value="Abhydrolase_10"/>
    <property type="match status" value="1"/>
</dbReference>
<feature type="chain" id="PRO_5047030198" evidence="1">
    <location>
        <begin position="29"/>
        <end position="507"/>
    </location>
</feature>
<dbReference type="GO" id="GO:0016787">
    <property type="term" value="F:hydrolase activity"/>
    <property type="evidence" value="ECO:0007669"/>
    <property type="project" value="UniProtKB-KW"/>
</dbReference>
<dbReference type="EMBL" id="JBHTLU010000035">
    <property type="protein sequence ID" value="MFD1223478.1"/>
    <property type="molecule type" value="Genomic_DNA"/>
</dbReference>
<dbReference type="RefSeq" id="WP_345590889.1">
    <property type="nucleotide sequence ID" value="NZ_BAABJG010000024.1"/>
</dbReference>
<dbReference type="PROSITE" id="PS51257">
    <property type="entry name" value="PROKAR_LIPOPROTEIN"/>
    <property type="match status" value="1"/>
</dbReference>
<comment type="caution">
    <text evidence="3">The sequence shown here is derived from an EMBL/GenBank/DDBJ whole genome shotgun (WGS) entry which is preliminary data.</text>
</comment>
<evidence type="ECO:0000313" key="3">
    <source>
        <dbReference type="EMBL" id="MFD1223478.1"/>
    </source>
</evidence>
<proteinExistence type="predicted"/>
<protein>
    <submittedName>
        <fullName evidence="3">Alpha/beta hydrolase domain-containing protein</fullName>
    </submittedName>
</protein>
<evidence type="ECO:0000259" key="2">
    <source>
        <dbReference type="Pfam" id="PF20091"/>
    </source>
</evidence>
<reference evidence="4" key="1">
    <citation type="journal article" date="2019" name="Int. J. Syst. Evol. Microbiol.">
        <title>The Global Catalogue of Microorganisms (GCM) 10K type strain sequencing project: providing services to taxonomists for standard genome sequencing and annotation.</title>
        <authorList>
            <consortium name="The Broad Institute Genomics Platform"/>
            <consortium name="The Broad Institute Genome Sequencing Center for Infectious Disease"/>
            <person name="Wu L."/>
            <person name="Ma J."/>
        </authorList>
    </citation>
    <scope>NUCLEOTIDE SEQUENCE [LARGE SCALE GENOMIC DNA]</scope>
    <source>
        <strain evidence="4">CCUG 53270</strain>
    </source>
</reference>
<sequence length="507" mass="55487">MRSNRKFIKRVIVLTTAVVLLLSLTACSLSSNTSPQSTDSPKATSPFTLPEVKISGPVLGGEHGRPFGAYFGDIKNQGYIEEEYFMEGIAQRYVPIGELSTDGKWNLKSSSTAPYKTRILVRRPADPSKFNGTVVVEWANVSNGYEISFADPIGLYQNGFAYVSVSAQPLGIQGYEEKPQGLTSWDPQRYGSLSITDDGVSYDIFTQAARAIGPNRNLNAVDPMGGLPVKKLIAIGGSQSGNRVLAYANGIQPIEKTFDALMPMLVAGSASDFESEIAHADVTKHSRAVKAKVRDDLSVPVMEINTQTEALVYYPLRQPDTDLFRSWEIAGASHAPTRQMEFIRQKTDRDGLTNSMENYSAIRSSDVNWLYTVDAAILHVNNWINGGEAPPKMNPIEVSVNDKNYAFDPFGNALGGIRLPELEVPIARYAVSPFYGLGGYTIPFTTEELKKLYPTHDDYVAKVTAAAESAEKAGIILPYRKDDYIRAAQAAPIPEPAKPNLQPTKTN</sequence>
<keyword evidence="3" id="KW-0378">Hydrolase</keyword>
<gene>
    <name evidence="3" type="ORF">ACFQ4B_25475</name>
</gene>
<dbReference type="InterPro" id="IPR045394">
    <property type="entry name" value="Abhydrolase_dom"/>
</dbReference>
<feature type="signal peptide" evidence="1">
    <location>
        <begin position="1"/>
        <end position="28"/>
    </location>
</feature>
<feature type="domain" description="Alpha/beta hydrolase" evidence="2">
    <location>
        <begin position="54"/>
        <end position="485"/>
    </location>
</feature>
<evidence type="ECO:0000256" key="1">
    <source>
        <dbReference type="SAM" id="SignalP"/>
    </source>
</evidence>
<keyword evidence="4" id="KW-1185">Reference proteome</keyword>
<name>A0ABW3URC6_9BACL</name>
<accession>A0ABW3URC6</accession>